<feature type="chain" id="PRO_5035596974" description="peptidylprolyl isomerase" evidence="6">
    <location>
        <begin position="21"/>
        <end position="137"/>
    </location>
</feature>
<evidence type="ECO:0000256" key="4">
    <source>
        <dbReference type="ARBA" id="ARBA00023235"/>
    </source>
</evidence>
<comment type="caution">
    <text evidence="8">The sequence shown here is derived from an EMBL/GenBank/DDBJ whole genome shotgun (WGS) entry which is preliminary data.</text>
</comment>
<dbReference type="SUPFAM" id="SSF54534">
    <property type="entry name" value="FKBP-like"/>
    <property type="match status" value="1"/>
</dbReference>
<evidence type="ECO:0000313" key="10">
    <source>
        <dbReference type="Proteomes" id="UP000663860"/>
    </source>
</evidence>
<accession>A0A813MV59</accession>
<dbReference type="EMBL" id="CAJNOE010000012">
    <property type="protein sequence ID" value="CAF0726752.1"/>
    <property type="molecule type" value="Genomic_DNA"/>
</dbReference>
<dbReference type="Proteomes" id="UP000663868">
    <property type="component" value="Unassembled WGS sequence"/>
</dbReference>
<dbReference type="AlphaFoldDB" id="A0A813MV59"/>
<evidence type="ECO:0000256" key="1">
    <source>
        <dbReference type="ARBA" id="ARBA00000971"/>
    </source>
</evidence>
<feature type="signal peptide" evidence="6">
    <location>
        <begin position="1"/>
        <end position="20"/>
    </location>
</feature>
<dbReference type="EC" id="5.2.1.8" evidence="2 5"/>
<reference evidence="8" key="1">
    <citation type="submission" date="2021-02" db="EMBL/GenBank/DDBJ databases">
        <authorList>
            <person name="Nowell W R."/>
        </authorList>
    </citation>
    <scope>NUCLEOTIDE SEQUENCE</scope>
</reference>
<dbReference type="Proteomes" id="UP000663860">
    <property type="component" value="Unassembled WGS sequence"/>
</dbReference>
<keyword evidence="6" id="KW-0732">Signal</keyword>
<keyword evidence="4 5" id="KW-0413">Isomerase</keyword>
<evidence type="ECO:0000259" key="7">
    <source>
        <dbReference type="PROSITE" id="PS50059"/>
    </source>
</evidence>
<dbReference type="GO" id="GO:0005783">
    <property type="term" value="C:endoplasmic reticulum"/>
    <property type="evidence" value="ECO:0007669"/>
    <property type="project" value="TreeGrafter"/>
</dbReference>
<name>A0A813MV59_9BILA</name>
<evidence type="ECO:0000256" key="2">
    <source>
        <dbReference type="ARBA" id="ARBA00013194"/>
    </source>
</evidence>
<dbReference type="PANTHER" id="PTHR45779">
    <property type="entry name" value="PEPTIDYLPROLYL ISOMERASE"/>
    <property type="match status" value="1"/>
</dbReference>
<dbReference type="EMBL" id="CAJOBB010008799">
    <property type="protein sequence ID" value="CAF4215372.1"/>
    <property type="molecule type" value="Genomic_DNA"/>
</dbReference>
<dbReference type="Pfam" id="PF00254">
    <property type="entry name" value="FKBP_C"/>
    <property type="match status" value="1"/>
</dbReference>
<sequence>MSKYFVVVALLLMIIVNTLAEDKLQIGIKKKVDNCERKSKKGDRLHMHYTGTLKSNGKKFDSSRDRNEPFVFTLGTGQVIKGWDQGLLNMCEGEQRKLVIPASLGYGDRGAGNDIPGGATLVFDVELIKIERDDKDL</sequence>
<comment type="catalytic activity">
    <reaction evidence="1 5">
        <text>[protein]-peptidylproline (omega=180) = [protein]-peptidylproline (omega=0)</text>
        <dbReference type="Rhea" id="RHEA:16237"/>
        <dbReference type="Rhea" id="RHEA-COMP:10747"/>
        <dbReference type="Rhea" id="RHEA-COMP:10748"/>
        <dbReference type="ChEBI" id="CHEBI:83833"/>
        <dbReference type="ChEBI" id="CHEBI:83834"/>
        <dbReference type="EC" id="5.2.1.8"/>
    </reaction>
</comment>
<evidence type="ECO:0000313" key="9">
    <source>
        <dbReference type="EMBL" id="CAF4215372.1"/>
    </source>
</evidence>
<proteinExistence type="predicted"/>
<evidence type="ECO:0000256" key="3">
    <source>
        <dbReference type="ARBA" id="ARBA00023110"/>
    </source>
</evidence>
<dbReference type="FunFam" id="3.10.50.40:FF:000006">
    <property type="entry name" value="Peptidyl-prolyl cis-trans isomerase"/>
    <property type="match status" value="1"/>
</dbReference>
<gene>
    <name evidence="8" type="ORF">IZO911_LOCUS2493</name>
    <name evidence="9" type="ORF">KXQ929_LOCUS40893</name>
</gene>
<organism evidence="8 10">
    <name type="scientific">Adineta steineri</name>
    <dbReference type="NCBI Taxonomy" id="433720"/>
    <lineage>
        <taxon>Eukaryota</taxon>
        <taxon>Metazoa</taxon>
        <taxon>Spiralia</taxon>
        <taxon>Gnathifera</taxon>
        <taxon>Rotifera</taxon>
        <taxon>Eurotatoria</taxon>
        <taxon>Bdelloidea</taxon>
        <taxon>Adinetida</taxon>
        <taxon>Adinetidae</taxon>
        <taxon>Adineta</taxon>
    </lineage>
</organism>
<evidence type="ECO:0000256" key="5">
    <source>
        <dbReference type="PROSITE-ProRule" id="PRU00277"/>
    </source>
</evidence>
<dbReference type="PANTHER" id="PTHR45779:SF7">
    <property type="entry name" value="PEPTIDYLPROLYL ISOMERASE"/>
    <property type="match status" value="1"/>
</dbReference>
<evidence type="ECO:0000313" key="8">
    <source>
        <dbReference type="EMBL" id="CAF0726752.1"/>
    </source>
</evidence>
<evidence type="ECO:0000256" key="6">
    <source>
        <dbReference type="SAM" id="SignalP"/>
    </source>
</evidence>
<dbReference type="InterPro" id="IPR046357">
    <property type="entry name" value="PPIase_dom_sf"/>
</dbReference>
<protein>
    <recommendedName>
        <fullName evidence="2 5">peptidylprolyl isomerase</fullName>
        <ecNumber evidence="2 5">5.2.1.8</ecNumber>
    </recommendedName>
</protein>
<dbReference type="InterPro" id="IPR001179">
    <property type="entry name" value="PPIase_FKBP_dom"/>
</dbReference>
<dbReference type="GO" id="GO:0003755">
    <property type="term" value="F:peptidyl-prolyl cis-trans isomerase activity"/>
    <property type="evidence" value="ECO:0007669"/>
    <property type="project" value="UniProtKB-KW"/>
</dbReference>
<keyword evidence="3 5" id="KW-0697">Rotamase</keyword>
<dbReference type="Gene3D" id="3.10.50.40">
    <property type="match status" value="1"/>
</dbReference>
<dbReference type="PROSITE" id="PS50059">
    <property type="entry name" value="FKBP_PPIASE"/>
    <property type="match status" value="1"/>
</dbReference>
<dbReference type="InterPro" id="IPR044609">
    <property type="entry name" value="FKBP2/11"/>
</dbReference>
<feature type="domain" description="PPIase FKBP-type" evidence="7">
    <location>
        <begin position="42"/>
        <end position="131"/>
    </location>
</feature>